<comment type="caution">
    <text evidence="1">The sequence shown here is derived from an EMBL/GenBank/DDBJ whole genome shotgun (WGS) entry which is preliminary data.</text>
</comment>
<organism evidence="1">
    <name type="scientific">marine sediment metagenome</name>
    <dbReference type="NCBI Taxonomy" id="412755"/>
    <lineage>
        <taxon>unclassified sequences</taxon>
        <taxon>metagenomes</taxon>
        <taxon>ecological metagenomes</taxon>
    </lineage>
</organism>
<gene>
    <name evidence="1" type="ORF">S12H4_42267</name>
</gene>
<name>X1U693_9ZZZZ</name>
<evidence type="ECO:0000313" key="1">
    <source>
        <dbReference type="EMBL" id="GAJ13058.1"/>
    </source>
</evidence>
<dbReference type="EMBL" id="BARW01025844">
    <property type="protein sequence ID" value="GAJ13058.1"/>
    <property type="molecule type" value="Genomic_DNA"/>
</dbReference>
<sequence length="44" mass="5211">MNKEICYFCKEEFTEDERGSFHVIIGGKVVRAHKDCYKKWKAEG</sequence>
<protein>
    <submittedName>
        <fullName evidence="1">Uncharacterized protein</fullName>
    </submittedName>
</protein>
<proteinExistence type="predicted"/>
<feature type="non-terminal residue" evidence="1">
    <location>
        <position position="44"/>
    </location>
</feature>
<dbReference type="AlphaFoldDB" id="X1U693"/>
<accession>X1U693</accession>
<reference evidence="1" key="1">
    <citation type="journal article" date="2014" name="Front. Microbiol.">
        <title>High frequency of phylogenetically diverse reductive dehalogenase-homologous genes in deep subseafloor sedimentary metagenomes.</title>
        <authorList>
            <person name="Kawai M."/>
            <person name="Futagami T."/>
            <person name="Toyoda A."/>
            <person name="Takaki Y."/>
            <person name="Nishi S."/>
            <person name="Hori S."/>
            <person name="Arai W."/>
            <person name="Tsubouchi T."/>
            <person name="Morono Y."/>
            <person name="Uchiyama I."/>
            <person name="Ito T."/>
            <person name="Fujiyama A."/>
            <person name="Inagaki F."/>
            <person name="Takami H."/>
        </authorList>
    </citation>
    <scope>NUCLEOTIDE SEQUENCE</scope>
    <source>
        <strain evidence="1">Expedition CK06-06</strain>
    </source>
</reference>